<reference evidence="2" key="1">
    <citation type="submission" date="2015-10" db="EMBL/GenBank/DDBJ databases">
        <title>Analysis of five complete genome sequences for members of the class Peribacteria in the recently recognized Peregrinibacteria bacterial phylum.</title>
        <authorList>
            <person name="Anantharaman K."/>
            <person name="Brown C.T."/>
            <person name="Burstein D."/>
            <person name="Castelle C.J."/>
            <person name="Probst A.J."/>
            <person name="Thomas B.C."/>
            <person name="Williams K.H."/>
            <person name="Banfield J.F."/>
        </authorList>
    </citation>
    <scope>NUCLEOTIDE SEQUENCE [LARGE SCALE GENOMIC DNA]</scope>
</reference>
<dbReference type="CDD" id="cd06223">
    <property type="entry name" value="PRTases_typeI"/>
    <property type="match status" value="1"/>
</dbReference>
<proteinExistence type="predicted"/>
<accession>A0A0S1SWE3</accession>
<accession>A0A0S1SS53</accession>
<evidence type="ECO:0000313" key="1">
    <source>
        <dbReference type="EMBL" id="ALM13143.1"/>
    </source>
</evidence>
<gene>
    <name evidence="1" type="ORF">PeribacterD1_0452</name>
</gene>
<dbReference type="Gene3D" id="3.40.50.2020">
    <property type="match status" value="1"/>
</dbReference>
<dbReference type="SUPFAM" id="SSF53271">
    <property type="entry name" value="PRTase-like"/>
    <property type="match status" value="1"/>
</dbReference>
<reference evidence="1 2" key="2">
    <citation type="journal article" date="2016" name="PeerJ">
        <title>Analysis of five complete genome sequences for members of the class Peribacteria in the recently recognized Peregrinibacteria bacterial phylum.</title>
        <authorList>
            <person name="Anantharaman K."/>
            <person name="Brown C.T."/>
            <person name="Burstein D."/>
            <person name="Castelle C.J."/>
            <person name="Probst A.J."/>
            <person name="Thomas B.C."/>
            <person name="Williams K.H."/>
            <person name="Banfield J.F."/>
        </authorList>
    </citation>
    <scope>NUCLEOTIDE SEQUENCE [LARGE SCALE GENOMIC DNA]</scope>
    <source>
        <strain evidence="1">RIFOXYD1_FULL_PER-ii_59_16</strain>
    </source>
</reference>
<accession>A0A0S1SJY4</accession>
<dbReference type="Proteomes" id="UP000069135">
    <property type="component" value="Chromosome"/>
</dbReference>
<dbReference type="STRING" id="1735162.PeribacterB2_0451"/>
<evidence type="ECO:0008006" key="3">
    <source>
        <dbReference type="Google" id="ProtNLM"/>
    </source>
</evidence>
<dbReference type="EMBL" id="CP013065">
    <property type="protein sequence ID" value="ALM13143.1"/>
    <property type="molecule type" value="Genomic_DNA"/>
</dbReference>
<dbReference type="KEGG" id="prf:PeribacterA2_0452"/>
<dbReference type="InterPro" id="IPR029057">
    <property type="entry name" value="PRTase-like"/>
</dbReference>
<accession>A0A0S1SNJ0</accession>
<accession>A0A0S1SGL3</accession>
<evidence type="ECO:0000313" key="2">
    <source>
        <dbReference type="Proteomes" id="UP000069135"/>
    </source>
</evidence>
<dbReference type="InterPro" id="IPR000836">
    <property type="entry name" value="PRTase_dom"/>
</dbReference>
<sequence>MAAPYKIPTPTLLYVHENLLPHVRHRFGIDSYEYQLATDFIAHIAAEKNVRMGTLEEQLGSLYLQFFPPPGAFDVTLGFGRKGEIIARLLNRRWGCFPHIHRLDITRYEQEDGSHVLKSKTDVSIEEQIAKAVTSKSIAIVDDVLFTGFTAFSILNLLPRHACDCIHLFFTRGMEVTRKSLEEKGHRAAVGVCLKGKIEEDVSTISSMNLVAKGAIHTPTEGDISYAQRQEWVEAWFPARTKRILDLAHAITTLVKSFEPTSETEETIV</sequence>
<name>A0A0S1SWE3_9BACT</name>
<organism evidence="1 2">
    <name type="scientific">Candidatus Peribacter riflensis</name>
    <dbReference type="NCBI Taxonomy" id="1735162"/>
    <lineage>
        <taxon>Bacteria</taxon>
        <taxon>Candidatus Peregrinibacteriota</taxon>
        <taxon>Candidatus Peribacteria</taxon>
        <taxon>Candidatus Peribacterales</taxon>
        <taxon>Candidatus Peribacteraceae</taxon>
        <taxon>Candidatus Peribacter</taxon>
    </lineage>
</organism>
<protein>
    <recommendedName>
        <fullName evidence="3">Phosphoribosyltransferase domain-containing protein</fullName>
    </recommendedName>
</protein>
<dbReference type="AlphaFoldDB" id="A0A0S1SWE3"/>